<sequence length="906" mass="100089">MRYIVECREWRLLQALGALVGQRKSRFVPDSIKANSLSLPDGPSLAGGLLEFELRRIFLLNDVSRSLSDVEFEECDMILRTLCNLLDKLVDPRLARGSGSDYPCLRAVVGLLEDSDETYDLASSSNPSLFKPPDDEAELERALAVVTEQNDLLSRILSPSTREPAIRPARRDLKRRRKTWKDSELRDRATATLRALFDHLRCGGNHEVILKLSDSDAGTISPELNLMLSACPDRCGWLEVQSGSTELSWSASIAALQNICADLSLNMGRGKGLVVHIERYGLFGAWTTSQTGSPAPPKETLDQLISNGAFKPLSLGALASGSFSMRYKPQEKRALAVRLGYCLMDFFDSDLSSKRIYFLGTSSQSSRNGTLYLSFTSGSPAPEEPHIFRVGHPALLSFAKLLLEIDFGETIPLEISQHYDKTNQATWAELCDMVDQLEEERHDSYIQAIRGCLIVHSQISKALRLTCADRKAAELTIRKELYREIVCKLEDGLEESMPRSQRKRQRSESPEPTADRKSNARTITGERDSAFSGRPFVLQDPSPGLPARPPSIAWDRPSSACLVNPGPIPQNQRSTTPLPGSSGLFDDCTPDAYPADVCAYADNFISTHRGIYDELIQTTATIPRVKVAVLDTGLDVDHPSILANKERIRDVKSWLPASRVTNGDDICGHGTHVTGLLLDMAPDCDVYVAQIADNEPLSPHLIAKAIDHAVTAWQVDIVSMSFGFLDEKEQGCGELREAVLRAHASGVLMFAAASNVGAYGMAPAFPARLSNVFCIYSGDGMGNCSRTSPTARRHGFNFLTLGEGVESAWPRLLSQNPWTKRKSGTSFATPIAAGLAAALLLYAHQNLPPEDAKKFKEYDKMRDWLFHASNERNGYDALSLSNFFNRAPEERRLLLNSILEGRPWRT</sequence>
<organism evidence="11 12">
    <name type="scientific">Magnaporthiopsis poae (strain ATCC 64411 / 73-15)</name>
    <name type="common">Kentucky bluegrass fungus</name>
    <name type="synonym">Magnaporthe poae</name>
    <dbReference type="NCBI Taxonomy" id="644358"/>
    <lineage>
        <taxon>Eukaryota</taxon>
        <taxon>Fungi</taxon>
        <taxon>Dikarya</taxon>
        <taxon>Ascomycota</taxon>
        <taxon>Pezizomycotina</taxon>
        <taxon>Sordariomycetes</taxon>
        <taxon>Sordariomycetidae</taxon>
        <taxon>Magnaporthales</taxon>
        <taxon>Magnaporthaceae</taxon>
        <taxon>Magnaporthiopsis</taxon>
    </lineage>
</organism>
<evidence type="ECO:0000256" key="2">
    <source>
        <dbReference type="ARBA" id="ARBA00022670"/>
    </source>
</evidence>
<dbReference type="Gene3D" id="3.40.50.200">
    <property type="entry name" value="Peptidase S8/S53 domain"/>
    <property type="match status" value="1"/>
</dbReference>
<reference evidence="10" key="3">
    <citation type="submission" date="2011-03" db="EMBL/GenBank/DDBJ databases">
        <title>Annotation of Magnaporthe poae ATCC 64411.</title>
        <authorList>
            <person name="Ma L.-J."/>
            <person name="Dead R."/>
            <person name="Young S.K."/>
            <person name="Zeng Q."/>
            <person name="Gargeya S."/>
            <person name="Fitzgerald M."/>
            <person name="Haas B."/>
            <person name="Abouelleil A."/>
            <person name="Alvarado L."/>
            <person name="Arachchi H.M."/>
            <person name="Berlin A."/>
            <person name="Brown A."/>
            <person name="Chapman S.B."/>
            <person name="Chen Z."/>
            <person name="Dunbar C."/>
            <person name="Freedman E."/>
            <person name="Gearin G."/>
            <person name="Gellesch M."/>
            <person name="Goldberg J."/>
            <person name="Griggs A."/>
            <person name="Gujja S."/>
            <person name="Heiman D."/>
            <person name="Howarth C."/>
            <person name="Larson L."/>
            <person name="Lui A."/>
            <person name="MacDonald P.J.P."/>
            <person name="Mehta T."/>
            <person name="Montmayeur A."/>
            <person name="Murphy C."/>
            <person name="Neiman D."/>
            <person name="Pearson M."/>
            <person name="Priest M."/>
            <person name="Roberts A."/>
            <person name="Saif S."/>
            <person name="Shea T."/>
            <person name="Shenoy N."/>
            <person name="Sisk P."/>
            <person name="Stolte C."/>
            <person name="Sykes S."/>
            <person name="Yandava C."/>
            <person name="Wortman J."/>
            <person name="Nusbaum C."/>
            <person name="Birren B."/>
        </authorList>
    </citation>
    <scope>NUCLEOTIDE SEQUENCE</scope>
    <source>
        <strain evidence="10">ATCC 64411</strain>
    </source>
</reference>
<evidence type="ECO:0000259" key="8">
    <source>
        <dbReference type="Pfam" id="PF00082"/>
    </source>
</evidence>
<reference evidence="11" key="4">
    <citation type="journal article" date="2015" name="G3 (Bethesda)">
        <title>Genome sequences of three phytopathogenic species of the Magnaporthaceae family of fungi.</title>
        <authorList>
            <person name="Okagaki L.H."/>
            <person name="Nunes C.C."/>
            <person name="Sailsbery J."/>
            <person name="Clay B."/>
            <person name="Brown D."/>
            <person name="John T."/>
            <person name="Oh Y."/>
            <person name="Young N."/>
            <person name="Fitzgerald M."/>
            <person name="Haas B.J."/>
            <person name="Zeng Q."/>
            <person name="Young S."/>
            <person name="Adiconis X."/>
            <person name="Fan L."/>
            <person name="Levin J.Z."/>
            <person name="Mitchell T.K."/>
            <person name="Okubara P.A."/>
            <person name="Farman M.L."/>
            <person name="Kohn L.M."/>
            <person name="Birren B."/>
            <person name="Ma L.-J."/>
            <person name="Dean R.A."/>
        </authorList>
    </citation>
    <scope>NUCLEOTIDE SEQUENCE</scope>
    <source>
        <strain evidence="11">ATCC 64411 / 73-15</strain>
    </source>
</reference>
<accession>A0A0C4DMT6</accession>
<dbReference type="EMBL" id="GL876966">
    <property type="protein sequence ID" value="KLU82019.1"/>
    <property type="molecule type" value="Genomic_DNA"/>
</dbReference>
<evidence type="ECO:0000256" key="1">
    <source>
        <dbReference type="ARBA" id="ARBA00011073"/>
    </source>
</evidence>
<dbReference type="AlphaFoldDB" id="A0A0C4DMT6"/>
<dbReference type="InterPro" id="IPR023827">
    <property type="entry name" value="Peptidase_S8_Asp-AS"/>
</dbReference>
<dbReference type="PROSITE" id="PS51892">
    <property type="entry name" value="SUBTILASE"/>
    <property type="match status" value="1"/>
</dbReference>
<evidence type="ECO:0000259" key="9">
    <source>
        <dbReference type="Pfam" id="PF24476"/>
    </source>
</evidence>
<feature type="active site" description="Charge relay system" evidence="5">
    <location>
        <position position="631"/>
    </location>
</feature>
<feature type="region of interest" description="Disordered" evidence="7">
    <location>
        <begin position="494"/>
        <end position="551"/>
    </location>
</feature>
<evidence type="ECO:0000256" key="4">
    <source>
        <dbReference type="ARBA" id="ARBA00022825"/>
    </source>
</evidence>
<dbReference type="InterPro" id="IPR023828">
    <property type="entry name" value="Peptidase_S8_Ser-AS"/>
</dbReference>
<dbReference type="PANTHER" id="PTHR43806">
    <property type="entry name" value="PEPTIDASE S8"/>
    <property type="match status" value="1"/>
</dbReference>
<reference evidence="10" key="1">
    <citation type="submission" date="2010-05" db="EMBL/GenBank/DDBJ databases">
        <title>The Genome Sequence of Magnaporthe poae strain ATCC 64411.</title>
        <authorList>
            <consortium name="The Broad Institute Genome Sequencing Platform"/>
            <consortium name="Broad Institute Genome Sequencing Center for Infectious Disease"/>
            <person name="Ma L.-J."/>
            <person name="Dead R."/>
            <person name="Young S."/>
            <person name="Zeng Q."/>
            <person name="Koehrsen M."/>
            <person name="Alvarado L."/>
            <person name="Berlin A."/>
            <person name="Chapman S.B."/>
            <person name="Chen Z."/>
            <person name="Freedman E."/>
            <person name="Gellesch M."/>
            <person name="Goldberg J."/>
            <person name="Griggs A."/>
            <person name="Gujja S."/>
            <person name="Heilman E.R."/>
            <person name="Heiman D."/>
            <person name="Hepburn T."/>
            <person name="Howarth C."/>
            <person name="Jen D."/>
            <person name="Larson L."/>
            <person name="Mehta T."/>
            <person name="Neiman D."/>
            <person name="Pearson M."/>
            <person name="Roberts A."/>
            <person name="Saif S."/>
            <person name="Shea T."/>
            <person name="Shenoy N."/>
            <person name="Sisk P."/>
            <person name="Stolte C."/>
            <person name="Sykes S."/>
            <person name="Walk T."/>
            <person name="White J."/>
            <person name="Yandava C."/>
            <person name="Haas B."/>
            <person name="Nusbaum C."/>
            <person name="Birren B."/>
        </authorList>
    </citation>
    <scope>NUCLEOTIDE SEQUENCE</scope>
    <source>
        <strain evidence="10">ATCC 64411</strain>
    </source>
</reference>
<dbReference type="SUPFAM" id="SSF52743">
    <property type="entry name" value="Subtilisin-like"/>
    <property type="match status" value="1"/>
</dbReference>
<evidence type="ECO:0000256" key="3">
    <source>
        <dbReference type="ARBA" id="ARBA00022801"/>
    </source>
</evidence>
<feature type="compositionally biased region" description="Basic and acidic residues" evidence="7">
    <location>
        <begin position="506"/>
        <end position="529"/>
    </location>
</feature>
<gene>
    <name evidence="10" type="ORF">MAPG_01098</name>
</gene>
<dbReference type="Proteomes" id="UP000011715">
    <property type="component" value="Unassembled WGS sequence"/>
</dbReference>
<comment type="similarity">
    <text evidence="1 5 6">Belongs to the peptidase S8 family.</text>
</comment>
<dbReference type="InterPro" id="IPR056002">
    <property type="entry name" value="DUF7580"/>
</dbReference>
<dbReference type="Pfam" id="PF00082">
    <property type="entry name" value="Peptidase_S8"/>
    <property type="match status" value="1"/>
</dbReference>
<evidence type="ECO:0000256" key="7">
    <source>
        <dbReference type="SAM" id="MobiDB-lite"/>
    </source>
</evidence>
<reference evidence="11" key="5">
    <citation type="submission" date="2015-06" db="UniProtKB">
        <authorList>
            <consortium name="EnsemblFungi"/>
        </authorList>
    </citation>
    <scope>IDENTIFICATION</scope>
    <source>
        <strain evidence="11">ATCC 64411</strain>
    </source>
</reference>
<dbReference type="Pfam" id="PF24476">
    <property type="entry name" value="DUF7580"/>
    <property type="match status" value="1"/>
</dbReference>
<keyword evidence="4 5" id="KW-0720">Serine protease</keyword>
<keyword evidence="3 5" id="KW-0378">Hydrolase</keyword>
<dbReference type="InterPro" id="IPR015500">
    <property type="entry name" value="Peptidase_S8_subtilisin-rel"/>
</dbReference>
<name>A0A0C4DMT6_MAGP6</name>
<evidence type="ECO:0000256" key="5">
    <source>
        <dbReference type="PROSITE-ProRule" id="PRU01240"/>
    </source>
</evidence>
<reference evidence="12" key="2">
    <citation type="submission" date="2010-05" db="EMBL/GenBank/DDBJ databases">
        <title>The genome sequence of Magnaporthe poae strain ATCC 64411.</title>
        <authorList>
            <person name="Ma L.-J."/>
            <person name="Dead R."/>
            <person name="Young S."/>
            <person name="Zeng Q."/>
            <person name="Koehrsen M."/>
            <person name="Alvarado L."/>
            <person name="Berlin A."/>
            <person name="Chapman S.B."/>
            <person name="Chen Z."/>
            <person name="Freedman E."/>
            <person name="Gellesch M."/>
            <person name="Goldberg J."/>
            <person name="Griggs A."/>
            <person name="Gujja S."/>
            <person name="Heilman E.R."/>
            <person name="Heiman D."/>
            <person name="Hepburn T."/>
            <person name="Howarth C."/>
            <person name="Jen D."/>
            <person name="Larson L."/>
            <person name="Mehta T."/>
            <person name="Neiman D."/>
            <person name="Pearson M."/>
            <person name="Roberts A."/>
            <person name="Saif S."/>
            <person name="Shea T."/>
            <person name="Shenoy N."/>
            <person name="Sisk P."/>
            <person name="Stolte C."/>
            <person name="Sykes S."/>
            <person name="Walk T."/>
            <person name="White J."/>
            <person name="Yandava C."/>
            <person name="Haas B."/>
            <person name="Nusbaum C."/>
            <person name="Birren B."/>
        </authorList>
    </citation>
    <scope>NUCLEOTIDE SEQUENCE [LARGE SCALE GENOMIC DNA]</scope>
    <source>
        <strain evidence="12">ATCC 64411 / 73-15</strain>
    </source>
</reference>
<dbReference type="PROSITE" id="PS00136">
    <property type="entry name" value="SUBTILASE_ASP"/>
    <property type="match status" value="1"/>
</dbReference>
<evidence type="ECO:0000313" key="11">
    <source>
        <dbReference type="EnsemblFungi" id="MAPG_01098T0"/>
    </source>
</evidence>
<dbReference type="PROSITE" id="PS00138">
    <property type="entry name" value="SUBTILASE_SER"/>
    <property type="match status" value="1"/>
</dbReference>
<dbReference type="GO" id="GO:0006508">
    <property type="term" value="P:proteolysis"/>
    <property type="evidence" value="ECO:0007669"/>
    <property type="project" value="UniProtKB-KW"/>
</dbReference>
<proteinExistence type="inferred from homology"/>
<dbReference type="OrthoDB" id="4567294at2759"/>
<dbReference type="VEuPathDB" id="FungiDB:MAPG_01098"/>
<dbReference type="CDD" id="cd00306">
    <property type="entry name" value="Peptidases_S8_S53"/>
    <property type="match status" value="1"/>
</dbReference>
<feature type="active site" description="Charge relay system" evidence="5">
    <location>
        <position position="826"/>
    </location>
</feature>
<dbReference type="EnsemblFungi" id="MAPG_01098T0">
    <property type="protein sequence ID" value="MAPG_01098T0"/>
    <property type="gene ID" value="MAPG_01098"/>
</dbReference>
<feature type="domain" description="DUF7580" evidence="9">
    <location>
        <begin position="180"/>
        <end position="495"/>
    </location>
</feature>
<dbReference type="PRINTS" id="PR00723">
    <property type="entry name" value="SUBTILISIN"/>
</dbReference>
<dbReference type="InterPro" id="IPR000209">
    <property type="entry name" value="Peptidase_S8/S53_dom"/>
</dbReference>
<evidence type="ECO:0000313" key="10">
    <source>
        <dbReference type="EMBL" id="KLU82019.1"/>
    </source>
</evidence>
<dbReference type="OMA" id="YFRAVEG"/>
<dbReference type="InterPro" id="IPR036852">
    <property type="entry name" value="Peptidase_S8/S53_dom_sf"/>
</dbReference>
<dbReference type="PANTHER" id="PTHR43806:SF11">
    <property type="entry name" value="CEREVISIN-RELATED"/>
    <property type="match status" value="1"/>
</dbReference>
<evidence type="ECO:0000313" key="12">
    <source>
        <dbReference type="Proteomes" id="UP000011715"/>
    </source>
</evidence>
<keyword evidence="2 5" id="KW-0645">Protease</keyword>
<dbReference type="EMBL" id="ADBL01000253">
    <property type="status" value="NOT_ANNOTATED_CDS"/>
    <property type="molecule type" value="Genomic_DNA"/>
</dbReference>
<feature type="active site" description="Charge relay system" evidence="5">
    <location>
        <position position="669"/>
    </location>
</feature>
<dbReference type="eggNOG" id="KOG4266">
    <property type="taxonomic scope" value="Eukaryota"/>
</dbReference>
<protein>
    <submittedName>
        <fullName evidence="10 11">Uncharacterized protein</fullName>
    </submittedName>
</protein>
<feature type="domain" description="Peptidase S8/S53" evidence="8">
    <location>
        <begin position="625"/>
        <end position="871"/>
    </location>
</feature>
<dbReference type="GO" id="GO:0004252">
    <property type="term" value="F:serine-type endopeptidase activity"/>
    <property type="evidence" value="ECO:0007669"/>
    <property type="project" value="UniProtKB-UniRule"/>
</dbReference>
<dbReference type="STRING" id="644358.A0A0C4DMT6"/>
<keyword evidence="12" id="KW-1185">Reference proteome</keyword>
<dbReference type="InterPro" id="IPR050131">
    <property type="entry name" value="Peptidase_S8_subtilisin-like"/>
</dbReference>
<evidence type="ECO:0000256" key="6">
    <source>
        <dbReference type="RuleBase" id="RU003355"/>
    </source>
</evidence>